<reference evidence="1 2" key="1">
    <citation type="submission" date="2016-04" db="EMBL/GenBank/DDBJ databases">
        <title>Genome analyses suggest a sexual origin of heterokaryosis in a supposedly ancient asexual fungus.</title>
        <authorList>
            <person name="Ropars J."/>
            <person name="Sedzielewska K."/>
            <person name="Noel J."/>
            <person name="Charron P."/>
            <person name="Farinelli L."/>
            <person name="Marton T."/>
            <person name="Kruger M."/>
            <person name="Pelin A."/>
            <person name="Brachmann A."/>
            <person name="Corradi N."/>
        </authorList>
    </citation>
    <scope>NUCLEOTIDE SEQUENCE [LARGE SCALE GENOMIC DNA]</scope>
    <source>
        <strain evidence="1 2">C2</strain>
    </source>
</reference>
<dbReference type="AlphaFoldDB" id="A0A2N1NY58"/>
<comment type="caution">
    <text evidence="1">The sequence shown here is derived from an EMBL/GenBank/DDBJ whole genome shotgun (WGS) entry which is preliminary data.</text>
</comment>
<protein>
    <submittedName>
        <fullName evidence="1">Uncharacterized protein</fullName>
    </submittedName>
</protein>
<dbReference type="VEuPathDB" id="FungiDB:RhiirFUN_023018"/>
<dbReference type="Proteomes" id="UP000233469">
    <property type="component" value="Unassembled WGS sequence"/>
</dbReference>
<evidence type="ECO:0000313" key="1">
    <source>
        <dbReference type="EMBL" id="PKK78847.1"/>
    </source>
</evidence>
<name>A0A2N1NY58_9GLOM</name>
<organism evidence="1 2">
    <name type="scientific">Rhizophagus irregularis</name>
    <dbReference type="NCBI Taxonomy" id="588596"/>
    <lineage>
        <taxon>Eukaryota</taxon>
        <taxon>Fungi</taxon>
        <taxon>Fungi incertae sedis</taxon>
        <taxon>Mucoromycota</taxon>
        <taxon>Glomeromycotina</taxon>
        <taxon>Glomeromycetes</taxon>
        <taxon>Glomerales</taxon>
        <taxon>Glomeraceae</taxon>
        <taxon>Rhizophagus</taxon>
    </lineage>
</organism>
<reference evidence="1 2" key="2">
    <citation type="submission" date="2017-10" db="EMBL/GenBank/DDBJ databases">
        <title>Extensive intraspecific genome diversity in a model arbuscular mycorrhizal fungus.</title>
        <authorList>
            <person name="Chen E.C.H."/>
            <person name="Morin E."/>
            <person name="Baudet D."/>
            <person name="Noel J."/>
            <person name="Ndikumana S."/>
            <person name="Charron P."/>
            <person name="St-Onge C."/>
            <person name="Giorgi J."/>
            <person name="Grigoriev I.V."/>
            <person name="Roux C."/>
            <person name="Martin F.M."/>
            <person name="Corradi N."/>
        </authorList>
    </citation>
    <scope>NUCLEOTIDE SEQUENCE [LARGE SCALE GENOMIC DNA]</scope>
    <source>
        <strain evidence="1 2">C2</strain>
    </source>
</reference>
<sequence>MPRLTKFLLIIDLEAQMTHIFLVKYGTKFYLVFKKDFEGRSSMTFGTTFFYLAAKLTIKELLGVLTFLNDNFDLWRENHQKACSDAIKETNINRNEQAIYTKINSMIKALEKYFETGRKSNSCAAMWDDDNSKIYDLVKEMYDKTKGGEKKESEKETPNCTSDGDDVVMNNINMTTINIDVPQIPFTIDMVDKIYNEQIQNYDRLVEINRNIIKKKNKEVRDLHEQITHRQTELIELIQKANNILDELKKFTGESSKSPMM</sequence>
<dbReference type="EMBL" id="LLXL01000066">
    <property type="protein sequence ID" value="PKK78847.1"/>
    <property type="molecule type" value="Genomic_DNA"/>
</dbReference>
<dbReference type="VEuPathDB" id="FungiDB:FUN_017681"/>
<accession>A0A2N1NY58</accession>
<gene>
    <name evidence="1" type="ORF">RhiirC2_705503</name>
</gene>
<dbReference type="VEuPathDB" id="FungiDB:RhiirA1_450266"/>
<proteinExistence type="predicted"/>
<evidence type="ECO:0000313" key="2">
    <source>
        <dbReference type="Proteomes" id="UP000233469"/>
    </source>
</evidence>